<dbReference type="Gene3D" id="3.40.190.10">
    <property type="entry name" value="Periplasmic binding protein-like II"/>
    <property type="match status" value="2"/>
</dbReference>
<dbReference type="RefSeq" id="WP_018329142.1">
    <property type="nucleotide sequence ID" value="NZ_JACHBK010000008.1"/>
</dbReference>
<sequence length="269" mass="28658">MRLASLAMYTSPPPLAEATVALWNFLSGALRRAGLDDVPDTLNASVGYKEAWTDPELLLAQTCGFPYVKQLRGKVRLVATPVHAHPGCNGPFKCSFIVVRENSGARSLEDLRGARAAINEPISNSGVNLFRAAVAPLARNGRFFSSVVETGGHRNSIAAIIAGKADVAAIDCVTYGNVLRFDPQSLAGVRILAETAKGPGLPLVTRAGASDEEVSLLRQVLQQAIIEPSLAPVRDALALKDFVLLSDADYEALAELEREAQRLGYPLVA</sequence>
<dbReference type="EMBL" id="JACHBK010000008">
    <property type="protein sequence ID" value="MBB5536920.1"/>
    <property type="molecule type" value="Genomic_DNA"/>
</dbReference>
<comment type="caution">
    <text evidence="1">The sequence shown here is derived from an EMBL/GenBank/DDBJ whole genome shotgun (WGS) entry which is preliminary data.</text>
</comment>
<reference evidence="1 2" key="1">
    <citation type="submission" date="2020-08" db="EMBL/GenBank/DDBJ databases">
        <title>Genomic Encyclopedia of Type Strains, Phase IV (KMG-V): Genome sequencing to study the core and pangenomes of soil and plant-associated prokaryotes.</title>
        <authorList>
            <person name="Whitman W."/>
        </authorList>
    </citation>
    <scope>NUCLEOTIDE SEQUENCE [LARGE SCALE GENOMIC DNA]</scope>
    <source>
        <strain evidence="1 2">SEMIA 4084</strain>
    </source>
</reference>
<proteinExistence type="predicted"/>
<keyword evidence="2" id="KW-1185">Reference proteome</keyword>
<name>A0A7W8UCK4_9HYPH</name>
<evidence type="ECO:0000313" key="2">
    <source>
        <dbReference type="Proteomes" id="UP000585507"/>
    </source>
</evidence>
<gene>
    <name evidence="1" type="ORF">GGD55_003635</name>
</gene>
<protein>
    <submittedName>
        <fullName evidence="1">ABC-type phosphate/phosphonate transport system substrate-binding protein</fullName>
    </submittedName>
</protein>
<dbReference type="PANTHER" id="PTHR35841:SF1">
    <property type="entry name" value="PHOSPHONATES-BINDING PERIPLASMIC PROTEIN"/>
    <property type="match status" value="1"/>
</dbReference>
<dbReference type="PANTHER" id="PTHR35841">
    <property type="entry name" value="PHOSPHONATES-BINDING PERIPLASMIC PROTEIN"/>
    <property type="match status" value="1"/>
</dbReference>
<accession>A0A7W8UCK4</accession>
<dbReference type="Proteomes" id="UP000585507">
    <property type="component" value="Unassembled WGS sequence"/>
</dbReference>
<evidence type="ECO:0000313" key="1">
    <source>
        <dbReference type="EMBL" id="MBB5536920.1"/>
    </source>
</evidence>
<organism evidence="1 2">
    <name type="scientific">Rhizobium giardinii</name>
    <dbReference type="NCBI Taxonomy" id="56731"/>
    <lineage>
        <taxon>Bacteria</taxon>
        <taxon>Pseudomonadati</taxon>
        <taxon>Pseudomonadota</taxon>
        <taxon>Alphaproteobacteria</taxon>
        <taxon>Hyphomicrobiales</taxon>
        <taxon>Rhizobiaceae</taxon>
        <taxon>Rhizobium/Agrobacterium group</taxon>
        <taxon>Rhizobium</taxon>
    </lineage>
</organism>
<dbReference type="AlphaFoldDB" id="A0A7W8UCK4"/>
<dbReference type="SUPFAM" id="SSF53850">
    <property type="entry name" value="Periplasmic binding protein-like II"/>
    <property type="match status" value="1"/>
</dbReference>
<dbReference type="Pfam" id="PF12974">
    <property type="entry name" value="Phosphonate-bd"/>
    <property type="match status" value="1"/>
</dbReference>